<keyword evidence="2" id="KW-1185">Reference proteome</keyword>
<proteinExistence type="predicted"/>
<comment type="caution">
    <text evidence="1">The sequence shown here is derived from an EMBL/GenBank/DDBJ whole genome shotgun (WGS) entry which is preliminary data.</text>
</comment>
<reference evidence="1" key="1">
    <citation type="submission" date="2022-12" db="EMBL/GenBank/DDBJ databases">
        <title>Bacterial isolates from different developmental stages of Nematostella vectensis.</title>
        <authorList>
            <person name="Fraune S."/>
        </authorList>
    </citation>
    <scope>NUCLEOTIDE SEQUENCE</scope>
    <source>
        <strain evidence="1">G21630-S1</strain>
    </source>
</reference>
<organism evidence="1 2">
    <name type="scientific">Kiloniella laminariae</name>
    <dbReference type="NCBI Taxonomy" id="454162"/>
    <lineage>
        <taxon>Bacteria</taxon>
        <taxon>Pseudomonadati</taxon>
        <taxon>Pseudomonadota</taxon>
        <taxon>Alphaproteobacteria</taxon>
        <taxon>Rhodospirillales</taxon>
        <taxon>Kiloniellaceae</taxon>
        <taxon>Kiloniella</taxon>
    </lineage>
</organism>
<dbReference type="EMBL" id="JAPWGY010000012">
    <property type="protein sequence ID" value="MCZ4282918.1"/>
    <property type="molecule type" value="Genomic_DNA"/>
</dbReference>
<protein>
    <submittedName>
        <fullName evidence="1">Uncharacterized protein</fullName>
    </submittedName>
</protein>
<sequence>MPAKKNSLKLNNLQLRTLVLAQVIARDERLSTAHPSGEVTLEHLPHAHGDHVHVGPYVVSAKEASGFANPAVWVALARKGLVKDSGYPVTLTPEGLAYDTGLDDKFEASDH</sequence>
<dbReference type="RefSeq" id="WP_269425060.1">
    <property type="nucleotide sequence ID" value="NZ_JAPWGY010000012.1"/>
</dbReference>
<evidence type="ECO:0000313" key="1">
    <source>
        <dbReference type="EMBL" id="MCZ4282918.1"/>
    </source>
</evidence>
<name>A0ABT4LP81_9PROT</name>
<evidence type="ECO:0000313" key="2">
    <source>
        <dbReference type="Proteomes" id="UP001069802"/>
    </source>
</evidence>
<accession>A0ABT4LP81</accession>
<dbReference type="Proteomes" id="UP001069802">
    <property type="component" value="Unassembled WGS sequence"/>
</dbReference>
<gene>
    <name evidence="1" type="ORF">O4H49_19185</name>
</gene>